<dbReference type="PANTHER" id="PTHR34478:SF2">
    <property type="entry name" value="MEMBRANE PROTEIN"/>
    <property type="match status" value="1"/>
</dbReference>
<proteinExistence type="inferred from homology"/>
<dbReference type="GO" id="GO:0016020">
    <property type="term" value="C:membrane"/>
    <property type="evidence" value="ECO:0007669"/>
    <property type="project" value="UniProtKB-SubCell"/>
</dbReference>
<evidence type="ECO:0000256" key="6">
    <source>
        <dbReference type="SAM" id="Phobius"/>
    </source>
</evidence>
<protein>
    <recommendedName>
        <fullName evidence="9">LemA family protein</fullName>
    </recommendedName>
</protein>
<reference evidence="8" key="1">
    <citation type="submission" date="2017-09" db="EMBL/GenBank/DDBJ databases">
        <title>Depth-based differentiation of microbial function through sediment-hosted aquifers and enrichment of novel symbionts in the deep terrestrial subsurface.</title>
        <authorList>
            <person name="Probst A.J."/>
            <person name="Ladd B."/>
            <person name="Jarett J.K."/>
            <person name="Geller-Mcgrath D.E."/>
            <person name="Sieber C.M.K."/>
            <person name="Emerson J.B."/>
            <person name="Anantharaman K."/>
            <person name="Thomas B.C."/>
            <person name="Malmstrom R."/>
            <person name="Stieglmeier M."/>
            <person name="Klingl A."/>
            <person name="Woyke T."/>
            <person name="Ryan C.M."/>
            <person name="Banfield J.F."/>
        </authorList>
    </citation>
    <scope>NUCLEOTIDE SEQUENCE [LARGE SCALE GENOMIC DNA]</scope>
</reference>
<evidence type="ECO:0000256" key="3">
    <source>
        <dbReference type="ARBA" id="ARBA00022692"/>
    </source>
</evidence>
<evidence type="ECO:0000256" key="1">
    <source>
        <dbReference type="ARBA" id="ARBA00004167"/>
    </source>
</evidence>
<evidence type="ECO:0000256" key="4">
    <source>
        <dbReference type="ARBA" id="ARBA00022989"/>
    </source>
</evidence>
<dbReference type="AlphaFoldDB" id="A0A2M7TIR9"/>
<name>A0A2M7TIR9_UNCKA</name>
<comment type="subcellular location">
    <subcellularLocation>
        <location evidence="1">Membrane</location>
        <topology evidence="1">Single-pass membrane protein</topology>
    </subcellularLocation>
</comment>
<keyword evidence="5 6" id="KW-0472">Membrane</keyword>
<evidence type="ECO:0000256" key="5">
    <source>
        <dbReference type="ARBA" id="ARBA00023136"/>
    </source>
</evidence>
<dbReference type="PROSITE" id="PS51257">
    <property type="entry name" value="PROKAR_LIPOPROTEIN"/>
    <property type="match status" value="1"/>
</dbReference>
<evidence type="ECO:0000313" key="8">
    <source>
        <dbReference type="Proteomes" id="UP000228920"/>
    </source>
</evidence>
<evidence type="ECO:0000256" key="2">
    <source>
        <dbReference type="ARBA" id="ARBA00008854"/>
    </source>
</evidence>
<dbReference type="EMBL" id="PFNL01000103">
    <property type="protein sequence ID" value="PIZ46326.1"/>
    <property type="molecule type" value="Genomic_DNA"/>
</dbReference>
<accession>A0A2M7TIR9</accession>
<dbReference type="Proteomes" id="UP000228920">
    <property type="component" value="Unassembled WGS sequence"/>
</dbReference>
<organism evidence="7 8">
    <name type="scientific">candidate division WWE3 bacterium CG_4_10_14_0_2_um_filter_41_14</name>
    <dbReference type="NCBI Taxonomy" id="1975072"/>
    <lineage>
        <taxon>Bacteria</taxon>
        <taxon>Katanobacteria</taxon>
    </lineage>
</organism>
<dbReference type="Gene3D" id="1.20.1440.20">
    <property type="entry name" value="LemA-like domain"/>
    <property type="match status" value="1"/>
</dbReference>
<dbReference type="SUPFAM" id="SSF140478">
    <property type="entry name" value="LemA-like"/>
    <property type="match status" value="1"/>
</dbReference>
<evidence type="ECO:0000313" key="7">
    <source>
        <dbReference type="EMBL" id="PIZ46326.1"/>
    </source>
</evidence>
<keyword evidence="4 6" id="KW-1133">Transmembrane helix</keyword>
<keyword evidence="3 6" id="KW-0812">Transmembrane</keyword>
<comment type="caution">
    <text evidence="7">The sequence shown here is derived from an EMBL/GenBank/DDBJ whole genome shotgun (WGS) entry which is preliminary data.</text>
</comment>
<evidence type="ECO:0008006" key="9">
    <source>
        <dbReference type="Google" id="ProtNLM"/>
    </source>
</evidence>
<dbReference type="PANTHER" id="PTHR34478">
    <property type="entry name" value="PROTEIN LEMA"/>
    <property type="match status" value="1"/>
</dbReference>
<dbReference type="Pfam" id="PF04011">
    <property type="entry name" value="LemA"/>
    <property type="match status" value="1"/>
</dbReference>
<gene>
    <name evidence="7" type="ORF">COY32_03475</name>
</gene>
<feature type="transmembrane region" description="Helical" evidence="6">
    <location>
        <begin position="6"/>
        <end position="25"/>
    </location>
</feature>
<dbReference type="InterPro" id="IPR007156">
    <property type="entry name" value="MamQ_LemA"/>
</dbReference>
<dbReference type="InterPro" id="IPR023353">
    <property type="entry name" value="LemA-like_dom_sf"/>
</dbReference>
<sequence>MKSSIWIVGIIVAAYLILGSCTMSMQKEGMSGKQGEVWNQSARAIEVLPRLEREVEVFMSDRQDVIGQITAARVGFESATENHNLQELAQAQGMLDSAIKVIVEAYPTLDLSTSQIALMDETAGSLNRIAYARQKLIETQVSYNKSRIIFFPLQPFFPRAEVTGENYDPTTTLPPSTFGRGQ</sequence>
<comment type="similarity">
    <text evidence="2">Belongs to the LemA family.</text>
</comment>